<dbReference type="PROSITE" id="PS51194">
    <property type="entry name" value="HELICASE_CTER"/>
    <property type="match status" value="1"/>
</dbReference>
<dbReference type="GO" id="GO:0005524">
    <property type="term" value="F:ATP binding"/>
    <property type="evidence" value="ECO:0007669"/>
    <property type="project" value="UniProtKB-KW"/>
</dbReference>
<dbReference type="CDD" id="cd18793">
    <property type="entry name" value="SF2_C_SNF"/>
    <property type="match status" value="1"/>
</dbReference>
<evidence type="ECO:0000313" key="5">
    <source>
        <dbReference type="EMBL" id="BBH87548.1"/>
    </source>
</evidence>
<dbReference type="InterPro" id="IPR027417">
    <property type="entry name" value="P-loop_NTPase"/>
</dbReference>
<proteinExistence type="predicted"/>
<dbReference type="EMBL" id="AP019376">
    <property type="protein sequence ID" value="BBH87548.1"/>
    <property type="molecule type" value="Genomic_DNA"/>
</dbReference>
<dbReference type="Pfam" id="PF00271">
    <property type="entry name" value="Helicase_C"/>
    <property type="match status" value="1"/>
</dbReference>
<evidence type="ECO:0000256" key="3">
    <source>
        <dbReference type="ARBA" id="ARBA00022840"/>
    </source>
</evidence>
<dbReference type="InterPro" id="IPR001650">
    <property type="entry name" value="Helicase_C-like"/>
</dbReference>
<dbReference type="SMART" id="SM00490">
    <property type="entry name" value="HELICc"/>
    <property type="match status" value="1"/>
</dbReference>
<dbReference type="GO" id="GO:0016787">
    <property type="term" value="F:hydrolase activity"/>
    <property type="evidence" value="ECO:0007669"/>
    <property type="project" value="UniProtKB-KW"/>
</dbReference>
<dbReference type="SUPFAM" id="SSF52540">
    <property type="entry name" value="P-loop containing nucleoside triphosphate hydrolases"/>
    <property type="match status" value="2"/>
</dbReference>
<dbReference type="AlphaFoldDB" id="A0A455SJL4"/>
<keyword evidence="2" id="KW-0378">Hydrolase</keyword>
<keyword evidence="3" id="KW-0067">ATP-binding</keyword>
<organism evidence="5">
    <name type="scientific">Thermosporothrix sp. COM3</name>
    <dbReference type="NCBI Taxonomy" id="2490863"/>
    <lineage>
        <taxon>Bacteria</taxon>
        <taxon>Bacillati</taxon>
        <taxon>Chloroflexota</taxon>
        <taxon>Ktedonobacteria</taxon>
        <taxon>Ktedonobacterales</taxon>
        <taxon>Thermosporotrichaceae</taxon>
        <taxon>Thermosporothrix</taxon>
    </lineage>
</organism>
<name>A0A455SJL4_9CHLR</name>
<dbReference type="Pfam" id="PF00176">
    <property type="entry name" value="SNF2-rel_dom"/>
    <property type="match status" value="1"/>
</dbReference>
<gene>
    <name evidence="5" type="ORF">KTC_22990</name>
</gene>
<dbReference type="SMART" id="SM00487">
    <property type="entry name" value="DEXDc"/>
    <property type="match status" value="1"/>
</dbReference>
<accession>A0A455SJL4</accession>
<feature type="domain" description="Helicase C-terminal" evidence="4">
    <location>
        <begin position="647"/>
        <end position="850"/>
    </location>
</feature>
<dbReference type="InterPro" id="IPR050628">
    <property type="entry name" value="SNF2_RAD54_helicase_TF"/>
</dbReference>
<dbReference type="PANTHER" id="PTHR45626">
    <property type="entry name" value="TRANSCRIPTION TERMINATION FACTOR 2-RELATED"/>
    <property type="match status" value="1"/>
</dbReference>
<dbReference type="InterPro" id="IPR049730">
    <property type="entry name" value="SNF2/RAD54-like_C"/>
</dbReference>
<dbReference type="Gene3D" id="3.40.50.10810">
    <property type="entry name" value="Tandem AAA-ATPase domain"/>
    <property type="match status" value="1"/>
</dbReference>
<dbReference type="InterPro" id="IPR014001">
    <property type="entry name" value="Helicase_ATP-bd"/>
</dbReference>
<evidence type="ECO:0000259" key="4">
    <source>
        <dbReference type="PROSITE" id="PS51194"/>
    </source>
</evidence>
<dbReference type="GO" id="GO:0008094">
    <property type="term" value="F:ATP-dependent activity, acting on DNA"/>
    <property type="evidence" value="ECO:0007669"/>
    <property type="project" value="TreeGrafter"/>
</dbReference>
<evidence type="ECO:0000256" key="2">
    <source>
        <dbReference type="ARBA" id="ARBA00022801"/>
    </source>
</evidence>
<protein>
    <recommendedName>
        <fullName evidence="4">Helicase C-terminal domain-containing protein</fullName>
    </recommendedName>
</protein>
<evidence type="ECO:0000256" key="1">
    <source>
        <dbReference type="ARBA" id="ARBA00022741"/>
    </source>
</evidence>
<dbReference type="Gene3D" id="3.40.50.300">
    <property type="entry name" value="P-loop containing nucleotide triphosphate hydrolases"/>
    <property type="match status" value="1"/>
</dbReference>
<reference evidence="5" key="1">
    <citation type="submission" date="2018-12" db="EMBL/GenBank/DDBJ databases">
        <title>Novel natural products biosynthetic potential of the class Ktedonobacteria.</title>
        <authorList>
            <person name="Zheng Y."/>
            <person name="Saitou A."/>
            <person name="Wang C.M."/>
            <person name="Toyoda A."/>
            <person name="Minakuchi Y."/>
            <person name="Sekiguchi Y."/>
            <person name="Ueda K."/>
            <person name="Takano H."/>
            <person name="Sakai Y."/>
            <person name="Yokota A."/>
            <person name="Yabe S."/>
        </authorList>
    </citation>
    <scope>NUCLEOTIDE SEQUENCE</scope>
    <source>
        <strain evidence="5">COM3</strain>
    </source>
</reference>
<keyword evidence="1" id="KW-0547">Nucleotide-binding</keyword>
<dbReference type="GO" id="GO:0006281">
    <property type="term" value="P:DNA repair"/>
    <property type="evidence" value="ECO:0007669"/>
    <property type="project" value="TreeGrafter"/>
</dbReference>
<dbReference type="InterPro" id="IPR038718">
    <property type="entry name" value="SNF2-like_sf"/>
</dbReference>
<sequence>MDSVITEHQLVDFLRNHLGRVIQIFHTEALTGPAFVDRIRDMLYLAQYDSSFPPALRPFLLQSCQAIPKLGKETLARYLELHGLPAARFLGEPAPHFDCALVPLEGETQSSGYVLYIDAALEPEDIYYALNHAYGHLACGHLRKGDRYSHYDVLADLRSPLGPPRRWDRTVLALQHLWFQPLPVPPIEIVEHEWTIPGFEMAFERLKREERDDPALLLCAFAQRHAFAMPQIDFDIERDAQLFPHQKRGAAELVIRLQKLGVALLADSVGLGKTRTVATVIRIMRQQKMIDRAAVLTPAKLMHNWEAELRRLGLTVGTDRGQNVDVLLVNKDVFKRLSPAKAIQAVHGCKLLVIEEAHQDLRHMDNKFHQNVRAVAFETYGLLVTATPWNNRRGDIYAMLQPFAANQMGTEIPAHLFYCFSQGREEGLKVFEQDTHLFQQIYSRTTLQRTRRMLRQSEDAQVFYAPRRPYLVSVEYSPEQRRAFATLLQKITRLRLPHAHPAYRLTAREGEESHLSGIHRFLLLKRAESSMYAFALTLENLAKKEQEMYDSLLRVEEREAAIAEWLKKHYQKENEREEALWSQEDDPQPKRRMTGIQKSIELAAQKGRLRTLRKTLLEECHHEITLIREIQAEFQPLFERDPKLETIVQQIIQSTQAGKKVLCISQYVDTAYAVYKRVVEHPYLFQKGVGLVTGSQKEGVEPVQINGHVANREDVLSRFAPVSWTGDNDKKRRKKAKDNTLAEQIDIVIGSDTLSVGHNLQDARVLLNLDLCWNPMQHEQRIGRIDRPRHTDDSAPLDIYYFLNLDLIEAELQLRGTLEKRLLSTYQDTAFDDEILPGYFEMIEQLRKLRREQGTDNAYVAEADAILEEIAERSASPLEERSNHDESERAALLQLKEVAQSLHYRNEDLSLKSQYVSIGSIPLEDLKGSMYSSWPQAALIAEVQFSLLNRQGYVVGKPYYQSFYVSLNEDKSSSVITVTENSLLPIIEGLLAEPSYRSLERRHLLYLSKMMLRLERRVQQELDNRRLQVYYNKRAYGRNELLQEEGQNMAVDVEARLILVHFLL</sequence>
<dbReference type="InterPro" id="IPR000330">
    <property type="entry name" value="SNF2_N"/>
</dbReference>